<dbReference type="Proteomes" id="UP000375690">
    <property type="component" value="Unassembled WGS sequence"/>
</dbReference>
<dbReference type="InterPro" id="IPR010024">
    <property type="entry name" value="CHP16711"/>
</dbReference>
<dbReference type="AlphaFoldDB" id="A0A6A1XQC2"/>
<dbReference type="NCBIfam" id="TIGR01671">
    <property type="entry name" value="phage_TIGR01671"/>
    <property type="match status" value="1"/>
</dbReference>
<comment type="caution">
    <text evidence="2">The sequence shown here is derived from an EMBL/GenBank/DDBJ whole genome shotgun (WGS) entry which is preliminary data.</text>
</comment>
<dbReference type="EMBL" id="VWFC01000001">
    <property type="protein sequence ID" value="KAB1331194.1"/>
    <property type="molecule type" value="Genomic_DNA"/>
</dbReference>
<accession>A0A6A1XQC2</accession>
<protein>
    <recommendedName>
        <fullName evidence="1">YopX protein domain-containing protein</fullName>
    </recommendedName>
</protein>
<sequence>MRTIKFRGKNLYNNEWIFGDLIQYESGEMAIFSKKLSQYGCEATEMFNRSKVETTTVGQFTGLFDKNGTEIYEGDILHTVTFGFEPEEYTAIILYDNCRFQLSNGRNLFYFGQSDLTRMDDTIMIGNIYDNPELIKEE</sequence>
<evidence type="ECO:0000313" key="2">
    <source>
        <dbReference type="EMBL" id="KAB1331194.1"/>
    </source>
</evidence>
<dbReference type="RefSeq" id="WP_272196926.1">
    <property type="nucleotide sequence ID" value="NZ_CP113514.1"/>
</dbReference>
<dbReference type="InterPro" id="IPR023385">
    <property type="entry name" value="YopX-like_C"/>
</dbReference>
<reference evidence="2 3" key="1">
    <citation type="journal article" date="2019" name="Nat. Med.">
        <title>A library of human gut bacterial isolates paired with longitudinal multiomics data enables mechanistic microbiome research.</title>
        <authorList>
            <person name="Poyet M."/>
            <person name="Groussin M."/>
            <person name="Gibbons S.M."/>
            <person name="Avila-Pacheco J."/>
            <person name="Jiang X."/>
            <person name="Kearney S.M."/>
            <person name="Perrotta A.R."/>
            <person name="Berdy B."/>
            <person name="Zhao S."/>
            <person name="Lieberman T.D."/>
            <person name="Swanson P.K."/>
            <person name="Smith M."/>
            <person name="Roesemann S."/>
            <person name="Alexander J.E."/>
            <person name="Rich S.A."/>
            <person name="Livny J."/>
            <person name="Vlamakis H."/>
            <person name="Clish C."/>
            <person name="Bullock K."/>
            <person name="Deik A."/>
            <person name="Scott J."/>
            <person name="Pierce K.A."/>
            <person name="Xavier R.J."/>
            <person name="Alm E.J."/>
        </authorList>
    </citation>
    <scope>NUCLEOTIDE SEQUENCE [LARGE SCALE GENOMIC DNA]</scope>
    <source>
        <strain evidence="2 3">BIOML-A2</strain>
    </source>
</reference>
<dbReference type="Pfam" id="PF09643">
    <property type="entry name" value="YopX"/>
    <property type="match status" value="1"/>
</dbReference>
<feature type="domain" description="YopX protein" evidence="1">
    <location>
        <begin position="5"/>
        <end position="136"/>
    </location>
</feature>
<dbReference type="Gene3D" id="2.30.30.290">
    <property type="entry name" value="YopX-like domains"/>
    <property type="match status" value="1"/>
</dbReference>
<evidence type="ECO:0000259" key="1">
    <source>
        <dbReference type="Pfam" id="PF09643"/>
    </source>
</evidence>
<gene>
    <name evidence="2" type="ORF">F3B53_00025</name>
</gene>
<proteinExistence type="predicted"/>
<dbReference type="InterPro" id="IPR019096">
    <property type="entry name" value="YopX_protein"/>
</dbReference>
<name>A0A6A1XQC2_BACOV</name>
<evidence type="ECO:0000313" key="3">
    <source>
        <dbReference type="Proteomes" id="UP000375690"/>
    </source>
</evidence>
<organism evidence="2 3">
    <name type="scientific">Bacteroides ovatus</name>
    <dbReference type="NCBI Taxonomy" id="28116"/>
    <lineage>
        <taxon>Bacteria</taxon>
        <taxon>Pseudomonadati</taxon>
        <taxon>Bacteroidota</taxon>
        <taxon>Bacteroidia</taxon>
        <taxon>Bacteroidales</taxon>
        <taxon>Bacteroidaceae</taxon>
        <taxon>Bacteroides</taxon>
    </lineage>
</organism>
<dbReference type="SUPFAM" id="SSF159006">
    <property type="entry name" value="YopX-like"/>
    <property type="match status" value="1"/>
</dbReference>